<dbReference type="EMBL" id="JAGKHQ010000004">
    <property type="protein sequence ID" value="KAG7517567.1"/>
    <property type="molecule type" value="Genomic_DNA"/>
</dbReference>
<sequence length="115" mass="12105">METQVLCCPSGSVIGPLGLSITPVKSAAQGRTLFAGFQEQRRHKGVTSISSQWITTDVVIEARSPGRSSEDSEDEEGAGAGHEFGEFSTESGVIKATWDAEIEFKTSAGQTLDAG</sequence>
<dbReference type="AlphaFoldDB" id="A0AAV6SKH1"/>
<keyword evidence="3" id="KW-1185">Reference proteome</keyword>
<dbReference type="Proteomes" id="UP000693946">
    <property type="component" value="Linkage Group LG12"/>
</dbReference>
<name>A0AAV6SKH1_SOLSE</name>
<organism evidence="2 3">
    <name type="scientific">Solea senegalensis</name>
    <name type="common">Senegalese sole</name>
    <dbReference type="NCBI Taxonomy" id="28829"/>
    <lineage>
        <taxon>Eukaryota</taxon>
        <taxon>Metazoa</taxon>
        <taxon>Chordata</taxon>
        <taxon>Craniata</taxon>
        <taxon>Vertebrata</taxon>
        <taxon>Euteleostomi</taxon>
        <taxon>Actinopterygii</taxon>
        <taxon>Neopterygii</taxon>
        <taxon>Teleostei</taxon>
        <taxon>Neoteleostei</taxon>
        <taxon>Acanthomorphata</taxon>
        <taxon>Carangaria</taxon>
        <taxon>Pleuronectiformes</taxon>
        <taxon>Pleuronectoidei</taxon>
        <taxon>Soleidae</taxon>
        <taxon>Solea</taxon>
    </lineage>
</organism>
<reference evidence="2 3" key="1">
    <citation type="journal article" date="2021" name="Sci. Rep.">
        <title>Chromosome anchoring in Senegalese sole (Solea senegalensis) reveals sex-associated markers and genome rearrangements in flatfish.</title>
        <authorList>
            <person name="Guerrero-Cozar I."/>
            <person name="Gomez-Garrido J."/>
            <person name="Berbel C."/>
            <person name="Martinez-Blanch J.F."/>
            <person name="Alioto T."/>
            <person name="Claros M.G."/>
            <person name="Gagnaire P.A."/>
            <person name="Manchado M."/>
        </authorList>
    </citation>
    <scope>NUCLEOTIDE SEQUENCE [LARGE SCALE GENOMIC DNA]</scope>
    <source>
        <strain evidence="2">Sse05_10M</strain>
    </source>
</reference>
<comment type="caution">
    <text evidence="2">The sequence shown here is derived from an EMBL/GenBank/DDBJ whole genome shotgun (WGS) entry which is preliminary data.</text>
</comment>
<feature type="region of interest" description="Disordered" evidence="1">
    <location>
        <begin position="60"/>
        <end position="90"/>
    </location>
</feature>
<evidence type="ECO:0000256" key="1">
    <source>
        <dbReference type="SAM" id="MobiDB-lite"/>
    </source>
</evidence>
<proteinExistence type="predicted"/>
<accession>A0AAV6SKH1</accession>
<evidence type="ECO:0000313" key="2">
    <source>
        <dbReference type="EMBL" id="KAG7517567.1"/>
    </source>
</evidence>
<protein>
    <submittedName>
        <fullName evidence="2">Uncharacterized protein</fullName>
    </submittedName>
</protein>
<evidence type="ECO:0000313" key="3">
    <source>
        <dbReference type="Proteomes" id="UP000693946"/>
    </source>
</evidence>
<gene>
    <name evidence="2" type="ORF">JOB18_011424</name>
</gene>